<keyword evidence="2" id="KW-1185">Reference proteome</keyword>
<name>A0A1E4TPN5_PACTA</name>
<protein>
    <submittedName>
        <fullName evidence="1">Uncharacterized protein</fullName>
    </submittedName>
</protein>
<dbReference type="Proteomes" id="UP000094236">
    <property type="component" value="Unassembled WGS sequence"/>
</dbReference>
<accession>A0A1E4TPN5</accession>
<sequence length="353" mass="41442">MREEEEKEAKKEEKEAKKEENIDPYSLYMRICNSENLNKQFENISDEELLQSILADERRANMLLRNKKTTFSLREKFKKEVKPLTFENVIQAIEDGNLNIISENLMKNPKKFDYAVRYFTKKTSNVIQRQDTKKSFKQEQQAADVVICETSNSRKPSLGRISIKTVKDVEICDQDYKNEIENNHKNFEIFEYENNNEDVNNHKIENNENNENNNENVDDFDAIKPTTPAYTIGDIVADYYYDDENDENEKNNATNATFETIEEPSQESDPEQTICVNNLSDKYCQLSHSLSSENTLLYMKNNCGQVTLDANDLKIATLKTKPKYNFIIDNDGYRREYTENVVLPDHRDYTFQY</sequence>
<organism evidence="1 2">
    <name type="scientific">Pachysolen tannophilus NRRL Y-2460</name>
    <dbReference type="NCBI Taxonomy" id="669874"/>
    <lineage>
        <taxon>Eukaryota</taxon>
        <taxon>Fungi</taxon>
        <taxon>Dikarya</taxon>
        <taxon>Ascomycota</taxon>
        <taxon>Saccharomycotina</taxon>
        <taxon>Pichiomycetes</taxon>
        <taxon>Pachysolenaceae</taxon>
        <taxon>Pachysolen</taxon>
    </lineage>
</organism>
<proteinExistence type="predicted"/>
<reference evidence="2" key="1">
    <citation type="submission" date="2016-05" db="EMBL/GenBank/DDBJ databases">
        <title>Comparative genomics of biotechnologically important yeasts.</title>
        <authorList>
            <consortium name="DOE Joint Genome Institute"/>
            <person name="Riley R."/>
            <person name="Haridas S."/>
            <person name="Wolfe K.H."/>
            <person name="Lopes M.R."/>
            <person name="Hittinger C.T."/>
            <person name="Goker M."/>
            <person name="Salamov A."/>
            <person name="Wisecaver J."/>
            <person name="Long T.M."/>
            <person name="Aerts A.L."/>
            <person name="Barry K."/>
            <person name="Choi C."/>
            <person name="Clum A."/>
            <person name="Coughlan A.Y."/>
            <person name="Deshpande S."/>
            <person name="Douglass A.P."/>
            <person name="Hanson S.J."/>
            <person name="Klenk H.-P."/>
            <person name="Labutti K."/>
            <person name="Lapidus A."/>
            <person name="Lindquist E."/>
            <person name="Lipzen A."/>
            <person name="Meier-Kolthoff J.P."/>
            <person name="Ohm R.A."/>
            <person name="Otillar R.P."/>
            <person name="Pangilinan J."/>
            <person name="Peng Y."/>
            <person name="Rokas A."/>
            <person name="Rosa C.A."/>
            <person name="Scheuner C."/>
            <person name="Sibirny A.A."/>
            <person name="Slot J.C."/>
            <person name="Stielow J.B."/>
            <person name="Sun H."/>
            <person name="Kurtzman C.P."/>
            <person name="Blackwell M."/>
            <person name="Grigoriev I.V."/>
            <person name="Jeffries T.W."/>
        </authorList>
    </citation>
    <scope>NUCLEOTIDE SEQUENCE [LARGE SCALE GENOMIC DNA]</scope>
    <source>
        <strain evidence="2">NRRL Y-2460</strain>
    </source>
</reference>
<evidence type="ECO:0000313" key="1">
    <source>
        <dbReference type="EMBL" id="ODV93638.1"/>
    </source>
</evidence>
<gene>
    <name evidence="1" type="ORF">PACTADRAFT_51414</name>
</gene>
<dbReference type="EMBL" id="KV454017">
    <property type="protein sequence ID" value="ODV93638.1"/>
    <property type="molecule type" value="Genomic_DNA"/>
</dbReference>
<dbReference type="AlphaFoldDB" id="A0A1E4TPN5"/>
<evidence type="ECO:0000313" key="2">
    <source>
        <dbReference type="Proteomes" id="UP000094236"/>
    </source>
</evidence>